<keyword evidence="6" id="KW-0464">Manganese</keyword>
<evidence type="ECO:0000256" key="5">
    <source>
        <dbReference type="ARBA" id="ARBA00023027"/>
    </source>
</evidence>
<organism evidence="11 12">
    <name type="scientific">Pelagibacterium flavum</name>
    <dbReference type="NCBI Taxonomy" id="2984530"/>
    <lineage>
        <taxon>Bacteria</taxon>
        <taxon>Pseudomonadati</taxon>
        <taxon>Pseudomonadota</taxon>
        <taxon>Alphaproteobacteria</taxon>
        <taxon>Hyphomicrobiales</taxon>
        <taxon>Devosiaceae</taxon>
        <taxon>Pelagibacterium</taxon>
    </lineage>
</organism>
<dbReference type="PANTHER" id="PTHR32092:SF6">
    <property type="entry name" value="ALPHA-GALACTOSIDASE"/>
    <property type="match status" value="1"/>
</dbReference>
<dbReference type="EMBL" id="CP107716">
    <property type="protein sequence ID" value="UYQ71415.1"/>
    <property type="molecule type" value="Genomic_DNA"/>
</dbReference>
<sequence length="455" mass="51227">MANPKIAFIGAGSTVFMKNIIGDILQREPLSGAHIALMDINPIRLEESEIVVSKIVRTLGVPATVSTTLERREALDGADFVVVAFQIGGYEPSTVIDFEVPKAFGLRQTIADTLGVGGIMRGVRTVPHLWAICEDMLEVCPDAIMLQYVNPMAINTWAIAEKYPQIKQVGLCHSVQGTADELARDLDIPIERIRYRAAGINHMAFYLNFEERMEDGSYRDLYPDLLRGYWEGRFPKPSSWNPRCPNKVRYEMLIRLGYFVTESSEHFAEYTPYFIKEGREDLIEKFGIPLDEYPKRCIEQIERWKSQAEKYRNADTIEVKPSHECASEIINSVWTGAPSVIYGNVRNNGAITSLPDACAAEVPCLVDASGIQPTTIGELPPQLTALMRTNINVQELTVRALVEQKREHIYHAAMMDPHTAAELDLDQIWKLVDALLEAHGEILPEWARLEKRQVA</sequence>
<evidence type="ECO:0000256" key="1">
    <source>
        <dbReference type="ARBA" id="ARBA00001936"/>
    </source>
</evidence>
<dbReference type="SUPFAM" id="SSF51735">
    <property type="entry name" value="NAD(P)-binding Rossmann-fold domains"/>
    <property type="match status" value="1"/>
</dbReference>
<dbReference type="PRINTS" id="PR00732">
    <property type="entry name" value="GLHYDRLASE4"/>
</dbReference>
<evidence type="ECO:0000313" key="12">
    <source>
        <dbReference type="Proteomes" id="UP001163882"/>
    </source>
</evidence>
<keyword evidence="4 9" id="KW-0378">Hydrolase</keyword>
<evidence type="ECO:0000256" key="4">
    <source>
        <dbReference type="ARBA" id="ARBA00022801"/>
    </source>
</evidence>
<evidence type="ECO:0000313" key="11">
    <source>
        <dbReference type="EMBL" id="UYQ71415.1"/>
    </source>
</evidence>
<dbReference type="SUPFAM" id="SSF56327">
    <property type="entry name" value="LDH C-terminal domain-like"/>
    <property type="match status" value="1"/>
</dbReference>
<dbReference type="PANTHER" id="PTHR32092">
    <property type="entry name" value="6-PHOSPHO-BETA-GLUCOSIDASE-RELATED"/>
    <property type="match status" value="1"/>
</dbReference>
<protein>
    <submittedName>
        <fullName evidence="11">Alpha-glucosidase/alpha-galactosidase</fullName>
    </submittedName>
</protein>
<feature type="domain" description="Glycosyl hydrolase family 4 C-terminal" evidence="10">
    <location>
        <begin position="198"/>
        <end position="419"/>
    </location>
</feature>
<keyword evidence="8 9" id="KW-0326">Glycosidase</keyword>
<evidence type="ECO:0000256" key="6">
    <source>
        <dbReference type="ARBA" id="ARBA00023211"/>
    </source>
</evidence>
<accession>A0ABY6IQA8</accession>
<dbReference type="Proteomes" id="UP001163882">
    <property type="component" value="Chromosome"/>
</dbReference>
<dbReference type="InterPro" id="IPR022616">
    <property type="entry name" value="Glyco_hydro_4_C"/>
</dbReference>
<dbReference type="InterPro" id="IPR053715">
    <property type="entry name" value="GH4_Enzyme_sf"/>
</dbReference>
<evidence type="ECO:0000256" key="3">
    <source>
        <dbReference type="ARBA" id="ARBA00022723"/>
    </source>
</evidence>
<dbReference type="InterPro" id="IPR036291">
    <property type="entry name" value="NAD(P)-bd_dom_sf"/>
</dbReference>
<dbReference type="PROSITE" id="PS01324">
    <property type="entry name" value="GLYCOSYL_HYDROL_F4"/>
    <property type="match status" value="1"/>
</dbReference>
<comment type="cofactor">
    <cofactor evidence="1">
        <name>Mn(2+)</name>
        <dbReference type="ChEBI" id="CHEBI:29035"/>
    </cofactor>
</comment>
<proteinExistence type="inferred from homology"/>
<comment type="cofactor">
    <cofactor evidence="9">
        <name>NAD(+)</name>
        <dbReference type="ChEBI" id="CHEBI:57540"/>
    </cofactor>
    <text evidence="9">Binds 1 NAD(+) per subunit.</text>
</comment>
<evidence type="ECO:0000256" key="2">
    <source>
        <dbReference type="ARBA" id="ARBA00010141"/>
    </source>
</evidence>
<evidence type="ECO:0000259" key="10">
    <source>
        <dbReference type="Pfam" id="PF11975"/>
    </source>
</evidence>
<evidence type="ECO:0000256" key="7">
    <source>
        <dbReference type="ARBA" id="ARBA00023277"/>
    </source>
</evidence>
<dbReference type="NCBIfam" id="NF011657">
    <property type="entry name" value="PRK15076.1"/>
    <property type="match status" value="1"/>
</dbReference>
<dbReference type="InterPro" id="IPR001088">
    <property type="entry name" value="Glyco_hydro_4"/>
</dbReference>
<dbReference type="Gene3D" id="3.90.1820.10">
    <property type="entry name" value="AglA-like glucosidase"/>
    <property type="match status" value="1"/>
</dbReference>
<keyword evidence="3" id="KW-0479">Metal-binding</keyword>
<dbReference type="CDD" id="cd05297">
    <property type="entry name" value="GH4_alpha_glucosidase_galactosidase"/>
    <property type="match status" value="1"/>
</dbReference>
<dbReference type="InterPro" id="IPR019802">
    <property type="entry name" value="GlycHydrolase_4_CS"/>
</dbReference>
<dbReference type="RefSeq" id="WP_264225067.1">
    <property type="nucleotide sequence ID" value="NZ_CP107716.1"/>
</dbReference>
<evidence type="ECO:0000256" key="9">
    <source>
        <dbReference type="RuleBase" id="RU361152"/>
    </source>
</evidence>
<comment type="similarity">
    <text evidence="2 9">Belongs to the glycosyl hydrolase 4 family.</text>
</comment>
<keyword evidence="12" id="KW-1185">Reference proteome</keyword>
<dbReference type="InterPro" id="IPR015955">
    <property type="entry name" value="Lactate_DH/Glyco_Ohase_4_C"/>
</dbReference>
<dbReference type="Pfam" id="PF02056">
    <property type="entry name" value="Glyco_hydro_4"/>
    <property type="match status" value="1"/>
</dbReference>
<keyword evidence="7" id="KW-0119">Carbohydrate metabolism</keyword>
<evidence type="ECO:0000256" key="8">
    <source>
        <dbReference type="ARBA" id="ARBA00023295"/>
    </source>
</evidence>
<keyword evidence="5 9" id="KW-0520">NAD</keyword>
<name>A0ABY6IQA8_9HYPH</name>
<dbReference type="Pfam" id="PF11975">
    <property type="entry name" value="Glyco_hydro_4C"/>
    <property type="match status" value="1"/>
</dbReference>
<reference evidence="11" key="1">
    <citation type="submission" date="2022-10" db="EMBL/GenBank/DDBJ databases">
        <title>YIM 151497 complete genome.</title>
        <authorList>
            <person name="Chen X."/>
        </authorList>
    </citation>
    <scope>NUCLEOTIDE SEQUENCE</scope>
    <source>
        <strain evidence="11">YIM 151497</strain>
    </source>
</reference>
<gene>
    <name evidence="11" type="ORF">OF122_15365</name>
</gene>